<evidence type="ECO:0000256" key="12">
    <source>
        <dbReference type="PIRSR" id="PIRSR603739-50"/>
    </source>
</evidence>
<dbReference type="GO" id="GO:0050066">
    <property type="term" value="F:L-lysine 2,3-aminomutase activity"/>
    <property type="evidence" value="ECO:0007669"/>
    <property type="project" value="UniProtKB-EC"/>
</dbReference>
<dbReference type="EC" id="5.4.3.2" evidence="15"/>
<dbReference type="InterPro" id="IPR007197">
    <property type="entry name" value="rSAM"/>
</dbReference>
<dbReference type="PANTHER" id="PTHR30538">
    <property type="entry name" value="LYSINE 2,3-AMINOMUTASE-RELATED"/>
    <property type="match status" value="1"/>
</dbReference>
<evidence type="ECO:0000256" key="5">
    <source>
        <dbReference type="ARBA" id="ARBA00022691"/>
    </source>
</evidence>
<feature type="binding site" evidence="11">
    <location>
        <position position="115"/>
    </location>
    <ligand>
        <name>[4Fe-4S] cluster</name>
        <dbReference type="ChEBI" id="CHEBI:49883"/>
        <note>4Fe-4S-S-AdoMet</note>
    </ligand>
</feature>
<feature type="domain" description="Radical SAM core" evidence="14">
    <location>
        <begin position="94"/>
        <end position="317"/>
    </location>
</feature>
<feature type="compositionally biased region" description="Basic residues" evidence="13">
    <location>
        <begin position="345"/>
        <end position="354"/>
    </location>
</feature>
<dbReference type="NCBIfam" id="TIGR00238">
    <property type="entry name" value="KamA family radical SAM protein"/>
    <property type="match status" value="1"/>
</dbReference>
<dbReference type="GO" id="GO:0046872">
    <property type="term" value="F:metal ion binding"/>
    <property type="evidence" value="ECO:0007669"/>
    <property type="project" value="UniProtKB-KW"/>
</dbReference>
<comment type="caution">
    <text evidence="15">The sequence shown here is derived from an EMBL/GenBank/DDBJ whole genome shotgun (WGS) entry which is preliminary data.</text>
</comment>
<evidence type="ECO:0000256" key="11">
    <source>
        <dbReference type="PIRSR" id="PIRSR004911-1"/>
    </source>
</evidence>
<organism evidence="15 16">
    <name type="scientific">Aureimonas pseudogalii</name>
    <dbReference type="NCBI Taxonomy" id="1744844"/>
    <lineage>
        <taxon>Bacteria</taxon>
        <taxon>Pseudomonadati</taxon>
        <taxon>Pseudomonadota</taxon>
        <taxon>Alphaproteobacteria</taxon>
        <taxon>Hyphomicrobiales</taxon>
        <taxon>Aurantimonadaceae</taxon>
        <taxon>Aureimonas</taxon>
    </lineage>
</organism>
<dbReference type="PROSITE" id="PS51918">
    <property type="entry name" value="RADICAL_SAM"/>
    <property type="match status" value="1"/>
</dbReference>
<reference evidence="15 16" key="1">
    <citation type="submission" date="2020-08" db="EMBL/GenBank/DDBJ databases">
        <title>Genomic Encyclopedia of Type Strains, Phase IV (KMG-IV): sequencing the most valuable type-strain genomes for metagenomic binning, comparative biology and taxonomic classification.</title>
        <authorList>
            <person name="Goeker M."/>
        </authorList>
    </citation>
    <scope>NUCLEOTIDE SEQUENCE [LARGE SCALE GENOMIC DNA]</scope>
    <source>
        <strain evidence="15 16">DSM 102238</strain>
    </source>
</reference>
<keyword evidence="6 11" id="KW-0479">Metal-binding</keyword>
<keyword evidence="9 11" id="KW-0411">Iron-sulfur</keyword>
<dbReference type="Pfam" id="PF12544">
    <property type="entry name" value="LAM_C"/>
    <property type="match status" value="1"/>
</dbReference>
<gene>
    <name evidence="15" type="ORF">GGR04_001466</name>
</gene>
<evidence type="ECO:0000259" key="14">
    <source>
        <dbReference type="PROSITE" id="PS51918"/>
    </source>
</evidence>
<evidence type="ECO:0000256" key="4">
    <source>
        <dbReference type="ARBA" id="ARBA00022485"/>
    </source>
</evidence>
<evidence type="ECO:0000256" key="7">
    <source>
        <dbReference type="ARBA" id="ARBA00022898"/>
    </source>
</evidence>
<protein>
    <submittedName>
        <fullName evidence="15">Lysine 2,3-aminomutase</fullName>
        <ecNumber evidence="15">5.4.3.2</ecNumber>
    </submittedName>
</protein>
<evidence type="ECO:0000256" key="9">
    <source>
        <dbReference type="ARBA" id="ARBA00023014"/>
    </source>
</evidence>
<dbReference type="InterPro" id="IPR025895">
    <property type="entry name" value="LAM_C_dom"/>
</dbReference>
<feature type="binding site" evidence="11">
    <location>
        <position position="112"/>
    </location>
    <ligand>
        <name>[4Fe-4S] cluster</name>
        <dbReference type="ChEBI" id="CHEBI:49883"/>
        <note>4Fe-4S-S-AdoMet</note>
    </ligand>
</feature>
<feature type="modified residue" description="N6-(pyridoxal phosphate)lysine" evidence="12">
    <location>
        <position position="322"/>
    </location>
</feature>
<dbReference type="NCBIfam" id="TIGR03822">
    <property type="entry name" value="AblA_like_2"/>
    <property type="match status" value="1"/>
</dbReference>
<name>A0A7W6EAA8_9HYPH</name>
<dbReference type="GO" id="GO:0051539">
    <property type="term" value="F:4 iron, 4 sulfur cluster binding"/>
    <property type="evidence" value="ECO:0007669"/>
    <property type="project" value="UniProtKB-KW"/>
</dbReference>
<dbReference type="InterPro" id="IPR003739">
    <property type="entry name" value="Lys_aminomutase/Glu_NH3_mut"/>
</dbReference>
<dbReference type="Pfam" id="PF04055">
    <property type="entry name" value="Radical_SAM"/>
    <property type="match status" value="1"/>
</dbReference>
<dbReference type="Proteomes" id="UP000542776">
    <property type="component" value="Unassembled WGS sequence"/>
</dbReference>
<feature type="region of interest" description="Disordered" evidence="13">
    <location>
        <begin position="333"/>
        <end position="354"/>
    </location>
</feature>
<dbReference type="InterPro" id="IPR022447">
    <property type="entry name" value="Lys_aminomutase-rel"/>
</dbReference>
<evidence type="ECO:0000256" key="8">
    <source>
        <dbReference type="ARBA" id="ARBA00023004"/>
    </source>
</evidence>
<keyword evidence="7 12" id="KW-0663">Pyridoxal phosphate</keyword>
<keyword evidence="8" id="KW-0408">Iron</keyword>
<evidence type="ECO:0000256" key="1">
    <source>
        <dbReference type="ARBA" id="ARBA00001933"/>
    </source>
</evidence>
<dbReference type="SFLD" id="SFLDG01070">
    <property type="entry name" value="PLP-dependent"/>
    <property type="match status" value="1"/>
</dbReference>
<sequence length="354" mass="37721">MSPPASPKAGAPLRSVAALAQAGLVSPTSRAALERVAERYAVSVTADMAALIEHPDDAIGRQFLPREEELLAAPGDLADPIGDEAHAPVVGIVHRYPDRVLLKPLHVCPVYCRFCFRREVVGPGGAGSLTDAELTAALDYIRGDERIWEVVVTGGDPFVLSPRRLGAIAEALGAIDHVRVLRLHTRVPVVEPARVDAALVEALKRFGRAVFVALHANHASEFTPAARAAVARLVDAGIPMVSQSVLLAGINDDAASLEALMRAFVENRVKPYYLHQGDLAPGTAHLRTTIDEGQALMRVLRGRLSGLAQPTYVLDIPGGHGKVPVGPGYLASEGEGWQVEDPNGGRHRYPPKVD</sequence>
<keyword evidence="4 11" id="KW-0004">4Fe-4S</keyword>
<dbReference type="PANTHER" id="PTHR30538:SF1">
    <property type="entry name" value="L-LYSINE 2,3-AMINOMUTASE"/>
    <property type="match status" value="1"/>
</dbReference>
<dbReference type="SFLD" id="SFLDS00029">
    <property type="entry name" value="Radical_SAM"/>
    <property type="match status" value="1"/>
</dbReference>
<evidence type="ECO:0000256" key="2">
    <source>
        <dbReference type="ARBA" id="ARBA00001966"/>
    </source>
</evidence>
<evidence type="ECO:0000313" key="16">
    <source>
        <dbReference type="Proteomes" id="UP000542776"/>
    </source>
</evidence>
<accession>A0A7W6EAA8</accession>
<comment type="similarity">
    <text evidence="3">Belongs to the radical SAM superfamily. KamA family.</text>
</comment>
<keyword evidence="16" id="KW-1185">Reference proteome</keyword>
<comment type="cofactor">
    <cofactor evidence="1 12">
        <name>pyridoxal 5'-phosphate</name>
        <dbReference type="ChEBI" id="CHEBI:597326"/>
    </cofactor>
</comment>
<dbReference type="EMBL" id="JACIEK010000002">
    <property type="protein sequence ID" value="MBB3997630.1"/>
    <property type="molecule type" value="Genomic_DNA"/>
</dbReference>
<dbReference type="Gene3D" id="3.20.20.70">
    <property type="entry name" value="Aldolase class I"/>
    <property type="match status" value="1"/>
</dbReference>
<evidence type="ECO:0000256" key="10">
    <source>
        <dbReference type="ARBA" id="ARBA00023235"/>
    </source>
</evidence>
<feature type="binding site" evidence="11">
    <location>
        <position position="108"/>
    </location>
    <ligand>
        <name>[4Fe-4S] cluster</name>
        <dbReference type="ChEBI" id="CHEBI:49883"/>
        <note>4Fe-4S-S-AdoMet</note>
    </ligand>
</feature>
<comment type="cofactor">
    <cofactor evidence="2">
        <name>[4Fe-4S] cluster</name>
        <dbReference type="ChEBI" id="CHEBI:49883"/>
    </cofactor>
</comment>
<evidence type="ECO:0000313" key="15">
    <source>
        <dbReference type="EMBL" id="MBB3997630.1"/>
    </source>
</evidence>
<proteinExistence type="inferred from homology"/>
<dbReference type="SUPFAM" id="SSF102114">
    <property type="entry name" value="Radical SAM enzymes"/>
    <property type="match status" value="1"/>
</dbReference>
<evidence type="ECO:0000256" key="3">
    <source>
        <dbReference type="ARBA" id="ARBA00008703"/>
    </source>
</evidence>
<keyword evidence="5" id="KW-0949">S-adenosyl-L-methionine</keyword>
<dbReference type="PIRSF" id="PIRSF004911">
    <property type="entry name" value="DUF160"/>
    <property type="match status" value="1"/>
</dbReference>
<evidence type="ECO:0000256" key="13">
    <source>
        <dbReference type="SAM" id="MobiDB-lite"/>
    </source>
</evidence>
<dbReference type="InterPro" id="IPR013785">
    <property type="entry name" value="Aldolase_TIM"/>
</dbReference>
<dbReference type="RefSeq" id="WP_183199180.1">
    <property type="nucleotide sequence ID" value="NZ_JACIEK010000002.1"/>
</dbReference>
<dbReference type="AlphaFoldDB" id="A0A7W6EAA8"/>
<dbReference type="InterPro" id="IPR058240">
    <property type="entry name" value="rSAM_sf"/>
</dbReference>
<evidence type="ECO:0000256" key="6">
    <source>
        <dbReference type="ARBA" id="ARBA00022723"/>
    </source>
</evidence>
<keyword evidence="10 15" id="KW-0413">Isomerase</keyword>